<dbReference type="Gene3D" id="2.40.170.20">
    <property type="entry name" value="TonB-dependent receptor, beta-barrel domain"/>
    <property type="match status" value="1"/>
</dbReference>
<evidence type="ECO:0000256" key="11">
    <source>
        <dbReference type="ARBA" id="ARBA00023136"/>
    </source>
</evidence>
<dbReference type="STRING" id="702114.A1355_08565"/>
<evidence type="ECO:0000256" key="15">
    <source>
        <dbReference type="RuleBase" id="RU003357"/>
    </source>
</evidence>
<feature type="chain" id="PRO_5008069131" evidence="16">
    <location>
        <begin position="22"/>
        <end position="784"/>
    </location>
</feature>
<dbReference type="InterPro" id="IPR037066">
    <property type="entry name" value="Plug_dom_sf"/>
</dbReference>
<evidence type="ECO:0000256" key="8">
    <source>
        <dbReference type="ARBA" id="ARBA00023004"/>
    </source>
</evidence>
<dbReference type="PANTHER" id="PTHR32552">
    <property type="entry name" value="FERRICHROME IRON RECEPTOR-RELATED"/>
    <property type="match status" value="1"/>
</dbReference>
<dbReference type="InterPro" id="IPR012910">
    <property type="entry name" value="Plug_dom"/>
</dbReference>
<comment type="similarity">
    <text evidence="2 14 15">Belongs to the TonB-dependent receptor family.</text>
</comment>
<dbReference type="OrthoDB" id="127311at2"/>
<evidence type="ECO:0000256" key="6">
    <source>
        <dbReference type="ARBA" id="ARBA00022692"/>
    </source>
</evidence>
<keyword evidence="10 15" id="KW-0798">TonB box</keyword>
<keyword evidence="5" id="KW-0410">Iron transport</keyword>
<name>A0A177NHB9_9GAMM</name>
<dbReference type="FunFam" id="2.170.130.10:FF:000001">
    <property type="entry name" value="Catecholate siderophore TonB-dependent receptor"/>
    <property type="match status" value="1"/>
</dbReference>
<evidence type="ECO:0000256" key="7">
    <source>
        <dbReference type="ARBA" id="ARBA00022729"/>
    </source>
</evidence>
<dbReference type="CDD" id="cd01347">
    <property type="entry name" value="ligand_gated_channel"/>
    <property type="match status" value="1"/>
</dbReference>
<reference evidence="19" key="1">
    <citation type="submission" date="2016-03" db="EMBL/GenBank/DDBJ databases">
        <authorList>
            <person name="Heylen K."/>
            <person name="De Vos P."/>
            <person name="Vekeman B."/>
        </authorList>
    </citation>
    <scope>NUCLEOTIDE SEQUENCE [LARGE SCALE GENOMIC DNA]</scope>
    <source>
        <strain evidence="19">R-45383</strain>
    </source>
</reference>
<feature type="domain" description="Secretin/TonB short N-terminal" evidence="17">
    <location>
        <begin position="48"/>
        <end position="99"/>
    </location>
</feature>
<dbReference type="FunFam" id="2.40.170.20:FF:000005">
    <property type="entry name" value="TonB-dependent siderophore receptor"/>
    <property type="match status" value="1"/>
</dbReference>
<evidence type="ECO:0000256" key="10">
    <source>
        <dbReference type="ARBA" id="ARBA00023077"/>
    </source>
</evidence>
<evidence type="ECO:0000313" key="19">
    <source>
        <dbReference type="Proteomes" id="UP000077628"/>
    </source>
</evidence>
<comment type="caution">
    <text evidence="18">The sequence shown here is derived from an EMBL/GenBank/DDBJ whole genome shotgun (WGS) entry which is preliminary data.</text>
</comment>
<evidence type="ECO:0000256" key="16">
    <source>
        <dbReference type="SAM" id="SignalP"/>
    </source>
</evidence>
<dbReference type="GO" id="GO:0015891">
    <property type="term" value="P:siderophore transport"/>
    <property type="evidence" value="ECO:0007669"/>
    <property type="project" value="InterPro"/>
</dbReference>
<dbReference type="EMBL" id="LUUK01000179">
    <property type="protein sequence ID" value="OAI17245.1"/>
    <property type="molecule type" value="Genomic_DNA"/>
</dbReference>
<keyword evidence="8" id="KW-0408">Iron</keyword>
<evidence type="ECO:0000256" key="13">
    <source>
        <dbReference type="ARBA" id="ARBA00023237"/>
    </source>
</evidence>
<dbReference type="Pfam" id="PF07660">
    <property type="entry name" value="STN"/>
    <property type="match status" value="1"/>
</dbReference>
<keyword evidence="6 14" id="KW-0812">Transmembrane</keyword>
<dbReference type="SUPFAM" id="SSF56935">
    <property type="entry name" value="Porins"/>
    <property type="match status" value="1"/>
</dbReference>
<dbReference type="InterPro" id="IPR000531">
    <property type="entry name" value="Beta-barrel_TonB"/>
</dbReference>
<evidence type="ECO:0000256" key="12">
    <source>
        <dbReference type="ARBA" id="ARBA00023170"/>
    </source>
</evidence>
<dbReference type="NCBIfam" id="TIGR01783">
    <property type="entry name" value="TonB-siderophor"/>
    <property type="match status" value="1"/>
</dbReference>
<comment type="subcellular location">
    <subcellularLocation>
        <location evidence="1 14">Cell outer membrane</location>
        <topology evidence="1 14">Multi-pass membrane protein</topology>
    </subcellularLocation>
</comment>
<dbReference type="Gene3D" id="2.170.130.10">
    <property type="entry name" value="TonB-dependent receptor, plug domain"/>
    <property type="match status" value="1"/>
</dbReference>
<dbReference type="PROSITE" id="PS52016">
    <property type="entry name" value="TONB_DEPENDENT_REC_3"/>
    <property type="match status" value="1"/>
</dbReference>
<keyword evidence="3 14" id="KW-0813">Transport</keyword>
<dbReference type="InterPro" id="IPR011662">
    <property type="entry name" value="Secretin/TonB_short_N"/>
</dbReference>
<protein>
    <submittedName>
        <fullName evidence="18">TonB-dependent receptor</fullName>
    </submittedName>
</protein>
<dbReference type="Proteomes" id="UP000077628">
    <property type="component" value="Unassembled WGS sequence"/>
</dbReference>
<gene>
    <name evidence="18" type="ORF">A1355_08565</name>
</gene>
<dbReference type="PANTHER" id="PTHR32552:SF68">
    <property type="entry name" value="FERRICHROME OUTER MEMBRANE TRANSPORTER_PHAGE RECEPTOR"/>
    <property type="match status" value="1"/>
</dbReference>
<evidence type="ECO:0000256" key="2">
    <source>
        <dbReference type="ARBA" id="ARBA00009810"/>
    </source>
</evidence>
<dbReference type="SMART" id="SM00965">
    <property type="entry name" value="STN"/>
    <property type="match status" value="1"/>
</dbReference>
<keyword evidence="7 16" id="KW-0732">Signal</keyword>
<keyword evidence="11 14" id="KW-0472">Membrane</keyword>
<dbReference type="RefSeq" id="WP_064029819.1">
    <property type="nucleotide sequence ID" value="NZ_LUUK01000179.1"/>
</dbReference>
<accession>A0A177NHB9</accession>
<dbReference type="Pfam" id="PF07715">
    <property type="entry name" value="Plug"/>
    <property type="match status" value="1"/>
</dbReference>
<evidence type="ECO:0000256" key="4">
    <source>
        <dbReference type="ARBA" id="ARBA00022452"/>
    </source>
</evidence>
<keyword evidence="12 18" id="KW-0675">Receptor</keyword>
<dbReference type="InterPro" id="IPR039426">
    <property type="entry name" value="TonB-dep_rcpt-like"/>
</dbReference>
<keyword evidence="4 14" id="KW-1134">Transmembrane beta strand</keyword>
<evidence type="ECO:0000256" key="9">
    <source>
        <dbReference type="ARBA" id="ARBA00023065"/>
    </source>
</evidence>
<evidence type="ECO:0000256" key="5">
    <source>
        <dbReference type="ARBA" id="ARBA00022496"/>
    </source>
</evidence>
<dbReference type="AlphaFoldDB" id="A0A177NHB9"/>
<evidence type="ECO:0000256" key="1">
    <source>
        <dbReference type="ARBA" id="ARBA00004571"/>
    </source>
</evidence>
<dbReference type="InterPro" id="IPR036942">
    <property type="entry name" value="Beta-barrel_TonB_sf"/>
</dbReference>
<keyword evidence="13 14" id="KW-0998">Cell outer membrane</keyword>
<dbReference type="GO" id="GO:0038023">
    <property type="term" value="F:signaling receptor activity"/>
    <property type="evidence" value="ECO:0007669"/>
    <property type="project" value="InterPro"/>
</dbReference>
<keyword evidence="19" id="KW-1185">Reference proteome</keyword>
<evidence type="ECO:0000259" key="17">
    <source>
        <dbReference type="SMART" id="SM00965"/>
    </source>
</evidence>
<dbReference type="Gene3D" id="3.55.50.30">
    <property type="match status" value="1"/>
</dbReference>
<evidence type="ECO:0000256" key="3">
    <source>
        <dbReference type="ARBA" id="ARBA00022448"/>
    </source>
</evidence>
<evidence type="ECO:0000313" key="18">
    <source>
        <dbReference type="EMBL" id="OAI17245.1"/>
    </source>
</evidence>
<keyword evidence="9" id="KW-0406">Ion transport</keyword>
<organism evidence="18 19">
    <name type="scientific">Methylomonas koyamae</name>
    <dbReference type="NCBI Taxonomy" id="702114"/>
    <lineage>
        <taxon>Bacteria</taxon>
        <taxon>Pseudomonadati</taxon>
        <taxon>Pseudomonadota</taxon>
        <taxon>Gammaproteobacteria</taxon>
        <taxon>Methylococcales</taxon>
        <taxon>Methylococcaceae</taxon>
        <taxon>Methylomonas</taxon>
    </lineage>
</organism>
<sequence length="784" mass="86277">MTPTIKRLAAGIALMSAQAYAEEGIHRFNIPAQSLVSALQQLSAQSGAAMLYAEQSAAGKTSPALQGDFTLTEAVRRLLTGSGLTFHIGADGTVTLKPAGNDGASTLGAVTVTANAIYDSTNPYNPDYTRPTAATATKTDTALIETPFSVKVIPQQVIEDQQGVRLERALQNVSGVTREPAGNLTVESFNVRGFQSFYTYRDGLRMGLFSPREMANVERVEVLKGPGSILYGRADPGGVINIVTKQPLADPYYSLQQQFGSYDFYRTAIDATGPLTADKSLRYRVNLSYEDAHSFKEFNKNENIFVAPVLVWEISPRTRVGLELEYANIRSPVDIGIPPLNGKPILLPRERNLGESWAKRNNEQILVGLNWSHDFNDAWNIKQRFNTQLVTEDEVYVGRNGWIGDGVDSRYYGQQTDTMNTYFTNVDLTGKFDTWGANHTLLLGGDYYQQDEMADYADYIGDLPINVYNPSHLANRPSLAGGDVGQYGSLTEWYGVYLQDQIKLPFNLHALGGLRYDNATTTDNFAPFSSYVDDRVSPRGGLLWRPIPQLSVYGSYTENFGATNAFDQDNKPLRPQTARQWEVGVKTELWDERFTGTLAYFDLTKQNMPTVDPLHPNRSVAIGEVASRGLEVDLAGKILPGWQIIGAYAYTPFVEVTKDYADDGTGNVTPGKTGKRNPNVARHNGSLWTTYEFQSGDLNGLTLGGGATAIGNRKGDFDNSYTLPGYAVFNLMAGYKLKLGGSRASLQLNVDNLLDKTYYSGSNGGQVIHYGMPRTFMGSLRIEY</sequence>
<feature type="signal peptide" evidence="16">
    <location>
        <begin position="1"/>
        <end position="21"/>
    </location>
</feature>
<evidence type="ECO:0000256" key="14">
    <source>
        <dbReference type="PROSITE-ProRule" id="PRU01360"/>
    </source>
</evidence>
<dbReference type="GO" id="GO:0015344">
    <property type="term" value="F:siderophore uptake transmembrane transporter activity"/>
    <property type="evidence" value="ECO:0007669"/>
    <property type="project" value="TreeGrafter"/>
</dbReference>
<dbReference type="GO" id="GO:0009279">
    <property type="term" value="C:cell outer membrane"/>
    <property type="evidence" value="ECO:0007669"/>
    <property type="project" value="UniProtKB-SubCell"/>
</dbReference>
<proteinExistence type="inferred from homology"/>
<dbReference type="Pfam" id="PF00593">
    <property type="entry name" value="TonB_dep_Rec_b-barrel"/>
    <property type="match status" value="1"/>
</dbReference>
<dbReference type="InterPro" id="IPR010105">
    <property type="entry name" value="TonB_sidphr_rcpt"/>
</dbReference>